<dbReference type="PANTHER" id="PTHR28027">
    <property type="entry name" value="TRANSCRIPTIONAL REGULATOR MIT1"/>
    <property type="match status" value="1"/>
</dbReference>
<dbReference type="Pfam" id="PF09729">
    <property type="entry name" value="Gti1_Pac2"/>
    <property type="match status" value="1"/>
</dbReference>
<proteinExistence type="predicted"/>
<name>A0A5N6E9K0_9EURO</name>
<sequence length="286" mass="32225">MGEALRDSIKLLNFATSSSNNGQQSSTRETYHGILRDENDFLVLCEASLLGFIPMLTHADLPSDIRSGSIFVWSEDSLGTSNLEDWISWQTTSPLPYSILYKERGGNLLKQHFRLATSTKQRICVLSYLSISDLMTDELKRPTRDISLSHLSPQRIQDGYTDGFGKNPLRWAEVSNLRIPASDSRVPFLPPKCFERYCTGALDRFSIKRLLPFHQIPQQGDINASSQVNRAIGQLKRPIQAPLGRTELEAKLIQKLNRAFVVQEVLVSHSAYRHYANPDGMSGCRV</sequence>
<dbReference type="AlphaFoldDB" id="A0A5N6E9K0"/>
<protein>
    <submittedName>
        <fullName evidence="1">Uncharacterized protein</fullName>
    </submittedName>
</protein>
<evidence type="ECO:0000313" key="1">
    <source>
        <dbReference type="EMBL" id="KAB8213453.1"/>
    </source>
</evidence>
<keyword evidence="2" id="KW-1185">Reference proteome</keyword>
<dbReference type="GO" id="GO:0003677">
    <property type="term" value="F:DNA binding"/>
    <property type="evidence" value="ECO:0007669"/>
    <property type="project" value="TreeGrafter"/>
</dbReference>
<dbReference type="InterPro" id="IPR018608">
    <property type="entry name" value="Gti1/Pac2"/>
</dbReference>
<dbReference type="Proteomes" id="UP000326799">
    <property type="component" value="Unassembled WGS sequence"/>
</dbReference>
<accession>A0A5N6E9K0</accession>
<evidence type="ECO:0000313" key="2">
    <source>
        <dbReference type="Proteomes" id="UP000326799"/>
    </source>
</evidence>
<gene>
    <name evidence="1" type="ORF">BDV33DRAFT_210180</name>
</gene>
<dbReference type="PANTHER" id="PTHR28027:SF1">
    <property type="entry name" value="CAMP INDEPENDENT REGULATORY PROTEIN (AFU_ORTHOLOGUE AFUA_3G09640)"/>
    <property type="match status" value="1"/>
</dbReference>
<dbReference type="EMBL" id="ML733609">
    <property type="protein sequence ID" value="KAB8213453.1"/>
    <property type="molecule type" value="Genomic_DNA"/>
</dbReference>
<organism evidence="1 2">
    <name type="scientific">Aspergillus novoparasiticus</name>
    <dbReference type="NCBI Taxonomy" id="986946"/>
    <lineage>
        <taxon>Eukaryota</taxon>
        <taxon>Fungi</taxon>
        <taxon>Dikarya</taxon>
        <taxon>Ascomycota</taxon>
        <taxon>Pezizomycotina</taxon>
        <taxon>Eurotiomycetes</taxon>
        <taxon>Eurotiomycetidae</taxon>
        <taxon>Eurotiales</taxon>
        <taxon>Aspergillaceae</taxon>
        <taxon>Aspergillus</taxon>
        <taxon>Aspergillus subgen. Circumdati</taxon>
    </lineage>
</organism>
<reference evidence="1 2" key="1">
    <citation type="submission" date="2019-04" db="EMBL/GenBank/DDBJ databases">
        <title>Fungal friends and foes A comparative genomics study of 23 Aspergillus species from section Flavi.</title>
        <authorList>
            <consortium name="DOE Joint Genome Institute"/>
            <person name="Kjaerbolling I."/>
            <person name="Vesth T.C."/>
            <person name="Frisvad J.C."/>
            <person name="Nybo J.L."/>
            <person name="Theobald S."/>
            <person name="Kildgaard S."/>
            <person name="Petersen T.I."/>
            <person name="Kuo A."/>
            <person name="Sato A."/>
            <person name="Lyhne E.K."/>
            <person name="Kogle M.E."/>
            <person name="Wiebenga A."/>
            <person name="Kun R.S."/>
            <person name="Lubbers R.J."/>
            <person name="Makela M.R."/>
            <person name="Barry K."/>
            <person name="Chovatia M."/>
            <person name="Clum A."/>
            <person name="Daum C."/>
            <person name="Haridas S."/>
            <person name="He G."/>
            <person name="LaButti K."/>
            <person name="Lipzen A."/>
            <person name="Mondo S."/>
            <person name="Pangilinan J."/>
            <person name="Riley R."/>
            <person name="Salamov A."/>
            <person name="Simmons B.A."/>
            <person name="Magnuson J.K."/>
            <person name="Henrissat B."/>
            <person name="Mortensen U.H."/>
            <person name="Larsen T.O."/>
            <person name="De vries R.P."/>
            <person name="Grigoriev I.V."/>
            <person name="Machida M."/>
            <person name="Baker S.E."/>
            <person name="Andersen M.R."/>
        </authorList>
    </citation>
    <scope>NUCLEOTIDE SEQUENCE [LARGE SCALE GENOMIC DNA]</scope>
    <source>
        <strain evidence="1 2">CBS 126849</strain>
    </source>
</reference>